<evidence type="ECO:0000259" key="2">
    <source>
        <dbReference type="Pfam" id="PF02894"/>
    </source>
</evidence>
<dbReference type="Gene3D" id="3.40.50.720">
    <property type="entry name" value="NAD(P)-binding Rossmann-like Domain"/>
    <property type="match status" value="1"/>
</dbReference>
<dbReference type="InterPro" id="IPR036291">
    <property type="entry name" value="NAD(P)-bd_dom_sf"/>
</dbReference>
<dbReference type="Gene3D" id="3.30.360.10">
    <property type="entry name" value="Dihydrodipicolinate Reductase, domain 2"/>
    <property type="match status" value="1"/>
</dbReference>
<dbReference type="AlphaFoldDB" id="A0AAN6Y5Z0"/>
<dbReference type="GO" id="GO:0000166">
    <property type="term" value="F:nucleotide binding"/>
    <property type="evidence" value="ECO:0007669"/>
    <property type="project" value="InterPro"/>
</dbReference>
<feature type="domain" description="Gfo/Idh/MocA-like oxidoreductase C-terminal" evidence="2">
    <location>
        <begin position="189"/>
        <end position="475"/>
    </location>
</feature>
<dbReference type="PANTHER" id="PTHR43377:SF2">
    <property type="entry name" value="BINDING ROSSMANN FOLD OXIDOREDUCTASE, PUTATIVE (AFU_ORTHOLOGUE AFUA_4G00560)-RELATED"/>
    <property type="match status" value="1"/>
</dbReference>
<dbReference type="EMBL" id="MU858136">
    <property type="protein sequence ID" value="KAK4211981.1"/>
    <property type="molecule type" value="Genomic_DNA"/>
</dbReference>
<feature type="domain" description="Gfo/Idh/MocA-like oxidoreductase N-terminal" evidence="1">
    <location>
        <begin position="46"/>
        <end position="162"/>
    </location>
</feature>
<dbReference type="SUPFAM" id="SSF55347">
    <property type="entry name" value="Glyceraldehyde-3-phosphate dehydrogenase-like, C-terminal domain"/>
    <property type="match status" value="1"/>
</dbReference>
<dbReference type="Pfam" id="PF02894">
    <property type="entry name" value="GFO_IDH_MocA_C"/>
    <property type="match status" value="1"/>
</dbReference>
<gene>
    <name evidence="3" type="ORF">QBC37DRAFT_425744</name>
</gene>
<dbReference type="InterPro" id="IPR051450">
    <property type="entry name" value="Gfo/Idh/MocA_Oxidoreductases"/>
</dbReference>
<comment type="caution">
    <text evidence="3">The sequence shown here is derived from an EMBL/GenBank/DDBJ whole genome shotgun (WGS) entry which is preliminary data.</text>
</comment>
<evidence type="ECO:0000259" key="1">
    <source>
        <dbReference type="Pfam" id="PF01408"/>
    </source>
</evidence>
<organism evidence="3 4">
    <name type="scientific">Rhypophila decipiens</name>
    <dbReference type="NCBI Taxonomy" id="261697"/>
    <lineage>
        <taxon>Eukaryota</taxon>
        <taxon>Fungi</taxon>
        <taxon>Dikarya</taxon>
        <taxon>Ascomycota</taxon>
        <taxon>Pezizomycotina</taxon>
        <taxon>Sordariomycetes</taxon>
        <taxon>Sordariomycetidae</taxon>
        <taxon>Sordariales</taxon>
        <taxon>Naviculisporaceae</taxon>
        <taxon>Rhypophila</taxon>
    </lineage>
</organism>
<proteinExistence type="predicted"/>
<protein>
    <submittedName>
        <fullName evidence="3">Oxidoreductase</fullName>
    </submittedName>
</protein>
<accession>A0AAN6Y5Z0</accession>
<name>A0AAN6Y5Z0_9PEZI</name>
<dbReference type="Pfam" id="PF01408">
    <property type="entry name" value="GFO_IDH_MocA"/>
    <property type="match status" value="1"/>
</dbReference>
<dbReference type="Proteomes" id="UP001301769">
    <property type="component" value="Unassembled WGS sequence"/>
</dbReference>
<reference evidence="3" key="1">
    <citation type="journal article" date="2023" name="Mol. Phylogenet. Evol.">
        <title>Genome-scale phylogeny and comparative genomics of the fungal order Sordariales.</title>
        <authorList>
            <person name="Hensen N."/>
            <person name="Bonometti L."/>
            <person name="Westerberg I."/>
            <person name="Brannstrom I.O."/>
            <person name="Guillou S."/>
            <person name="Cros-Aarteil S."/>
            <person name="Calhoun S."/>
            <person name="Haridas S."/>
            <person name="Kuo A."/>
            <person name="Mondo S."/>
            <person name="Pangilinan J."/>
            <person name="Riley R."/>
            <person name="LaButti K."/>
            <person name="Andreopoulos B."/>
            <person name="Lipzen A."/>
            <person name="Chen C."/>
            <person name="Yan M."/>
            <person name="Daum C."/>
            <person name="Ng V."/>
            <person name="Clum A."/>
            <person name="Steindorff A."/>
            <person name="Ohm R.A."/>
            <person name="Martin F."/>
            <person name="Silar P."/>
            <person name="Natvig D.O."/>
            <person name="Lalanne C."/>
            <person name="Gautier V."/>
            <person name="Ament-Velasquez S.L."/>
            <person name="Kruys A."/>
            <person name="Hutchinson M.I."/>
            <person name="Powell A.J."/>
            <person name="Barry K."/>
            <person name="Miller A.N."/>
            <person name="Grigoriev I.V."/>
            <person name="Debuchy R."/>
            <person name="Gladieux P."/>
            <person name="Hiltunen Thoren M."/>
            <person name="Johannesson H."/>
        </authorList>
    </citation>
    <scope>NUCLEOTIDE SEQUENCE</scope>
    <source>
        <strain evidence="3">PSN293</strain>
    </source>
</reference>
<evidence type="ECO:0000313" key="4">
    <source>
        <dbReference type="Proteomes" id="UP001301769"/>
    </source>
</evidence>
<evidence type="ECO:0000313" key="3">
    <source>
        <dbReference type="EMBL" id="KAK4211981.1"/>
    </source>
</evidence>
<reference evidence="3" key="2">
    <citation type="submission" date="2023-05" db="EMBL/GenBank/DDBJ databases">
        <authorList>
            <consortium name="Lawrence Berkeley National Laboratory"/>
            <person name="Steindorff A."/>
            <person name="Hensen N."/>
            <person name="Bonometti L."/>
            <person name="Westerberg I."/>
            <person name="Brannstrom I.O."/>
            <person name="Guillou S."/>
            <person name="Cros-Aarteil S."/>
            <person name="Calhoun S."/>
            <person name="Haridas S."/>
            <person name="Kuo A."/>
            <person name="Mondo S."/>
            <person name="Pangilinan J."/>
            <person name="Riley R."/>
            <person name="Labutti K."/>
            <person name="Andreopoulos B."/>
            <person name="Lipzen A."/>
            <person name="Chen C."/>
            <person name="Yanf M."/>
            <person name="Daum C."/>
            <person name="Ng V."/>
            <person name="Clum A."/>
            <person name="Ohm R."/>
            <person name="Martin F."/>
            <person name="Silar P."/>
            <person name="Natvig D."/>
            <person name="Lalanne C."/>
            <person name="Gautier V."/>
            <person name="Ament-Velasquez S.L."/>
            <person name="Kruys A."/>
            <person name="Hutchinson M.I."/>
            <person name="Powell A.J."/>
            <person name="Barry K."/>
            <person name="Miller A.N."/>
            <person name="Grigoriev I.V."/>
            <person name="Debuchy R."/>
            <person name="Gladieux P."/>
            <person name="Thoren M.H."/>
            <person name="Johannesson H."/>
        </authorList>
    </citation>
    <scope>NUCLEOTIDE SEQUENCE</scope>
    <source>
        <strain evidence="3">PSN293</strain>
    </source>
</reference>
<dbReference type="InterPro" id="IPR004104">
    <property type="entry name" value="Gfo/Idh/MocA-like_OxRdtase_C"/>
</dbReference>
<sequence>MTRGEQRPTISIQSSSQQLTVNMSNLTAPISNMLSPDLSNNKRKKRYALVGTGGRASFFYSAITTKYAATSVLVGLCDTNQTRLDYANSRLPYNVPTYKATDFDRMISETDPDELIITTIDRTHHTYIIRALELGKSVITEKPMTIDVPRCLSIFSAVNHASNAFPEQKPKVRVTFNYRYAPHNTKIYQLLSTGAIGTVTSVHFEWMLNTSHGADYFRRWHRDKRNSGGLLVHKSTHHFDLVNFWLQTTPLSVYATGDLRFYGKENAESRGITKFKSRTYGTKPSSEEGEEAKFDLDMEKMPALKEMYLAAEHEDGYYRDQSVFGDGISIEDTMNLLVRYKSGAAMTYSLTAYAPWEGFRVSFNGTGGRLEVEIVENSYVNSGGEQGEEGKLEKRNIVLRKLFEKPVEVEIEDSEGAHGGGDEVLLEDLFGNGQTGDGERRKVDEYRRAASHVDGAASILTGIAANRSIATGQVVFVDDLLKLPES</sequence>
<dbReference type="InterPro" id="IPR000683">
    <property type="entry name" value="Gfo/Idh/MocA-like_OxRdtase_N"/>
</dbReference>
<dbReference type="PANTHER" id="PTHR43377">
    <property type="entry name" value="BILIVERDIN REDUCTASE A"/>
    <property type="match status" value="1"/>
</dbReference>
<dbReference type="SUPFAM" id="SSF51735">
    <property type="entry name" value="NAD(P)-binding Rossmann-fold domains"/>
    <property type="match status" value="1"/>
</dbReference>
<keyword evidence="4" id="KW-1185">Reference proteome</keyword>